<comment type="caution">
    <text evidence="2">The sequence shown here is derived from an EMBL/GenBank/DDBJ whole genome shotgun (WGS) entry which is preliminary data.</text>
</comment>
<keyword evidence="1" id="KW-0812">Transmembrane</keyword>
<dbReference type="RefSeq" id="WP_057977637.1">
    <property type="nucleotide sequence ID" value="NZ_LKHP01000004.1"/>
</dbReference>
<organism evidence="2 3">
    <name type="scientific">Caloramator mitchellensis</name>
    <dbReference type="NCBI Taxonomy" id="908809"/>
    <lineage>
        <taxon>Bacteria</taxon>
        <taxon>Bacillati</taxon>
        <taxon>Bacillota</taxon>
        <taxon>Clostridia</taxon>
        <taxon>Eubacteriales</taxon>
        <taxon>Clostridiaceae</taxon>
        <taxon>Caloramator</taxon>
    </lineage>
</organism>
<evidence type="ECO:0008006" key="4">
    <source>
        <dbReference type="Google" id="ProtNLM"/>
    </source>
</evidence>
<proteinExistence type="predicted"/>
<dbReference type="OrthoDB" id="9762883at2"/>
<dbReference type="PATRIC" id="fig|908809.3.peg.952"/>
<keyword evidence="1" id="KW-0472">Membrane</keyword>
<protein>
    <recommendedName>
        <fullName evidence="4">DUF4829 domain-containing protein</fullName>
    </recommendedName>
</protein>
<keyword evidence="1" id="KW-1133">Transmembrane helix</keyword>
<feature type="transmembrane region" description="Helical" evidence="1">
    <location>
        <begin position="6"/>
        <end position="27"/>
    </location>
</feature>
<dbReference type="Proteomes" id="UP000052015">
    <property type="component" value="Unassembled WGS sequence"/>
</dbReference>
<name>A0A0R3JU90_CALMK</name>
<dbReference type="AlphaFoldDB" id="A0A0R3JU90"/>
<evidence type="ECO:0000313" key="2">
    <source>
        <dbReference type="EMBL" id="KRQ87142.1"/>
    </source>
</evidence>
<sequence length="176" mass="20085">MKKILTFIISLLIIVGLYVSLNGIYVAKSNRIDKYKVEINKNEQSQNKIIKDLVESFGKKLQYVPLLAPKDILIKSMKENYGNYVTEALIEKWINDPLNAPGRLTSSPWPDRIEIRSINKIDECTYEVNGEIIEITSVEKETGEIAAKRAITLKVKKINNCWLIDDVVLGEYAIIK</sequence>
<accession>A0A0R3JU90</accession>
<evidence type="ECO:0000256" key="1">
    <source>
        <dbReference type="SAM" id="Phobius"/>
    </source>
</evidence>
<keyword evidence="3" id="KW-1185">Reference proteome</keyword>
<evidence type="ECO:0000313" key="3">
    <source>
        <dbReference type="Proteomes" id="UP000052015"/>
    </source>
</evidence>
<reference evidence="2 3" key="1">
    <citation type="submission" date="2015-09" db="EMBL/GenBank/DDBJ databases">
        <title>Draft genome sequence of a Caloramator mitchellensis, a moderate thermophile from the Great Artesian Basin of Australia.</title>
        <authorList>
            <person name="Patel B.K."/>
        </authorList>
    </citation>
    <scope>NUCLEOTIDE SEQUENCE [LARGE SCALE GENOMIC DNA]</scope>
    <source>
        <strain evidence="2 3">VF08</strain>
    </source>
</reference>
<gene>
    <name evidence="2" type="ORF">ABG79_00940</name>
</gene>
<dbReference type="STRING" id="908809.ABG79_00940"/>
<dbReference type="EMBL" id="LKHP01000004">
    <property type="protein sequence ID" value="KRQ87142.1"/>
    <property type="molecule type" value="Genomic_DNA"/>
</dbReference>